<proteinExistence type="predicted"/>
<dbReference type="Proteomes" id="UP000287651">
    <property type="component" value="Unassembled WGS sequence"/>
</dbReference>
<protein>
    <submittedName>
        <fullName evidence="1">Uncharacterized protein</fullName>
    </submittedName>
</protein>
<reference evidence="1 2" key="1">
    <citation type="journal article" date="2014" name="Agronomy (Basel)">
        <title>A Draft Genome Sequence for Ensete ventricosum, the Drought-Tolerant Tree Against Hunger.</title>
        <authorList>
            <person name="Harrison J."/>
            <person name="Moore K.A."/>
            <person name="Paszkiewicz K."/>
            <person name="Jones T."/>
            <person name="Grant M."/>
            <person name="Ambacheew D."/>
            <person name="Muzemil S."/>
            <person name="Studholme D.J."/>
        </authorList>
    </citation>
    <scope>NUCLEOTIDE SEQUENCE [LARGE SCALE GENOMIC DNA]</scope>
</reference>
<name>A0A427A5U5_ENSVE</name>
<evidence type="ECO:0000313" key="2">
    <source>
        <dbReference type="Proteomes" id="UP000287651"/>
    </source>
</evidence>
<evidence type="ECO:0000313" key="1">
    <source>
        <dbReference type="EMBL" id="RRT71617.1"/>
    </source>
</evidence>
<gene>
    <name evidence="1" type="ORF">B296_00017688</name>
</gene>
<accession>A0A427A5U5</accession>
<sequence length="166" mass="17313">MSSFSANRTLPSSTSAHRPCHLCHCSSSPPLHCRRPSLPSPNAVAASSYRSPLVHSSVAAASLYYSIATHSSIVAAAFLCPLPPIVAISPFASTAVASTVTSFSQLPKVVATTLPLATAPLLLYSRSRDASLATLLPSTVAVLLSSPPLPIIPTLLPFFPRPMRPS</sequence>
<dbReference type="EMBL" id="AMZH03003657">
    <property type="protein sequence ID" value="RRT71617.1"/>
    <property type="molecule type" value="Genomic_DNA"/>
</dbReference>
<comment type="caution">
    <text evidence="1">The sequence shown here is derived from an EMBL/GenBank/DDBJ whole genome shotgun (WGS) entry which is preliminary data.</text>
</comment>
<dbReference type="AlphaFoldDB" id="A0A427A5U5"/>
<organism evidence="1 2">
    <name type="scientific">Ensete ventricosum</name>
    <name type="common">Abyssinian banana</name>
    <name type="synonym">Musa ensete</name>
    <dbReference type="NCBI Taxonomy" id="4639"/>
    <lineage>
        <taxon>Eukaryota</taxon>
        <taxon>Viridiplantae</taxon>
        <taxon>Streptophyta</taxon>
        <taxon>Embryophyta</taxon>
        <taxon>Tracheophyta</taxon>
        <taxon>Spermatophyta</taxon>
        <taxon>Magnoliopsida</taxon>
        <taxon>Liliopsida</taxon>
        <taxon>Zingiberales</taxon>
        <taxon>Musaceae</taxon>
        <taxon>Ensete</taxon>
    </lineage>
</organism>